<dbReference type="Gramene" id="Ma11_t21860.1">
    <property type="protein sequence ID" value="Ma11_p21860.1"/>
    <property type="gene ID" value="Ma11_g21860"/>
</dbReference>
<evidence type="ECO:0000256" key="3">
    <source>
        <dbReference type="ARBA" id="ARBA00022737"/>
    </source>
</evidence>
<keyword evidence="3" id="KW-0677">Repeat</keyword>
<evidence type="ECO:0000259" key="9">
    <source>
        <dbReference type="Pfam" id="PF13962"/>
    </source>
</evidence>
<dbReference type="OMA" id="FCCDREN"/>
<evidence type="ECO:0000313" key="10">
    <source>
        <dbReference type="EMBL" id="CAG1865301.1"/>
    </source>
</evidence>
<dbReference type="OrthoDB" id="681126at2759"/>
<dbReference type="PANTHER" id="PTHR24186">
    <property type="entry name" value="PROTEIN PHOSPHATASE 1 REGULATORY SUBUNIT"/>
    <property type="match status" value="1"/>
</dbReference>
<comment type="subcellular location">
    <subcellularLocation>
        <location evidence="1">Membrane</location>
        <topology evidence="1">Multi-pass membrane protein</topology>
    </subcellularLocation>
</comment>
<organism evidence="11 12">
    <name type="scientific">Musa acuminata subsp. malaccensis</name>
    <name type="common">Wild banana</name>
    <name type="synonym">Musa malaccensis</name>
    <dbReference type="NCBI Taxonomy" id="214687"/>
    <lineage>
        <taxon>Eukaryota</taxon>
        <taxon>Viridiplantae</taxon>
        <taxon>Streptophyta</taxon>
        <taxon>Embryophyta</taxon>
        <taxon>Tracheophyta</taxon>
        <taxon>Spermatophyta</taxon>
        <taxon>Magnoliopsida</taxon>
        <taxon>Liliopsida</taxon>
        <taxon>Zingiberales</taxon>
        <taxon>Musaceae</taxon>
        <taxon>Musa</taxon>
    </lineage>
</organism>
<feature type="transmembrane region" description="Helical" evidence="8">
    <location>
        <begin position="185"/>
        <end position="206"/>
    </location>
</feature>
<evidence type="ECO:0000256" key="4">
    <source>
        <dbReference type="ARBA" id="ARBA00022989"/>
    </source>
</evidence>
<accession>A0A804LAH9</accession>
<dbReference type="InParanoid" id="A0A804LAH9"/>
<proteinExistence type="predicted"/>
<dbReference type="EMBL" id="HG996475">
    <property type="protein sequence ID" value="CAG1865301.1"/>
    <property type="molecule type" value="Genomic_DNA"/>
</dbReference>
<protein>
    <submittedName>
        <fullName evidence="10">(wild Malaysian banana) hypothetical protein</fullName>
    </submittedName>
</protein>
<dbReference type="AlphaFoldDB" id="A0A804LAH9"/>
<evidence type="ECO:0000313" key="12">
    <source>
        <dbReference type="Proteomes" id="UP000012960"/>
    </source>
</evidence>
<dbReference type="PANTHER" id="PTHR24186:SF37">
    <property type="entry name" value="PGG DOMAIN-CONTAINING PROTEIN"/>
    <property type="match status" value="1"/>
</dbReference>
<evidence type="ECO:0000256" key="1">
    <source>
        <dbReference type="ARBA" id="ARBA00004141"/>
    </source>
</evidence>
<keyword evidence="6 8" id="KW-0472">Membrane</keyword>
<feature type="domain" description="PGG" evidence="9">
    <location>
        <begin position="77"/>
        <end position="180"/>
    </location>
</feature>
<feature type="transmembrane region" description="Helical" evidence="8">
    <location>
        <begin position="130"/>
        <end position="155"/>
    </location>
</feature>
<keyword evidence="5" id="KW-0040">ANK repeat</keyword>
<keyword evidence="2 8" id="KW-0812">Transmembrane</keyword>
<sequence length="227" mass="25648">MLRYGRRLPIHEDKHPTILIMEESESSSSSSSPMSGQTQIPINVEMGQMGNAAPHQQRNQEETAPQPQPQPQQDHGWDHNDSNTLLVVATLITALTYQLGTNLPGGYYQEDSNGHEAGDSILRDKHRKRYWLFMTASWMGFGNSILMTVALLTRVPVASRLVRWPFAVAYSNLVLAFISSQANTWLVMDLLIWVFVLVLLCAVISLRNRGPRWPAAVNKMRACFFRL</sequence>
<name>A0A804LAH9_MUSAM</name>
<evidence type="ECO:0000256" key="7">
    <source>
        <dbReference type="SAM" id="MobiDB-lite"/>
    </source>
</evidence>
<reference evidence="11" key="2">
    <citation type="submission" date="2021-05" db="UniProtKB">
        <authorList>
            <consortium name="EnsemblPlants"/>
        </authorList>
    </citation>
    <scope>IDENTIFICATION</scope>
    <source>
        <strain evidence="11">subsp. malaccensis</strain>
    </source>
</reference>
<dbReference type="Proteomes" id="UP000012960">
    <property type="component" value="Unplaced"/>
</dbReference>
<keyword evidence="12" id="KW-1185">Reference proteome</keyword>
<reference evidence="10" key="1">
    <citation type="submission" date="2021-03" db="EMBL/GenBank/DDBJ databases">
        <authorList>
            <consortium name="Genoscope - CEA"/>
            <person name="William W."/>
        </authorList>
    </citation>
    <scope>NUCLEOTIDE SEQUENCE</scope>
    <source>
        <strain evidence="10">Doubled-haploid Pahang</strain>
    </source>
</reference>
<dbReference type="InterPro" id="IPR026961">
    <property type="entry name" value="PGG_dom"/>
</dbReference>
<dbReference type="EnsemblPlants" id="Ma11_t21860.1">
    <property type="protein sequence ID" value="Ma11_p21860.1"/>
    <property type="gene ID" value="Ma11_g21860"/>
</dbReference>
<keyword evidence="4 8" id="KW-1133">Transmembrane helix</keyword>
<gene>
    <name evidence="10" type="ORF">GSMUA_03270.1</name>
</gene>
<feature type="region of interest" description="Disordered" evidence="7">
    <location>
        <begin position="15"/>
        <end position="79"/>
    </location>
</feature>
<dbReference type="KEGG" id="mus:103972217"/>
<evidence type="ECO:0000256" key="5">
    <source>
        <dbReference type="ARBA" id="ARBA00023043"/>
    </source>
</evidence>
<dbReference type="Pfam" id="PF13962">
    <property type="entry name" value="PGG"/>
    <property type="match status" value="1"/>
</dbReference>
<dbReference type="GO" id="GO:0016020">
    <property type="term" value="C:membrane"/>
    <property type="evidence" value="ECO:0007669"/>
    <property type="project" value="UniProtKB-SubCell"/>
</dbReference>
<evidence type="ECO:0000313" key="11">
    <source>
        <dbReference type="EnsemblPlants" id="Ma11_p21860.1"/>
    </source>
</evidence>
<evidence type="ECO:0000256" key="8">
    <source>
        <dbReference type="SAM" id="Phobius"/>
    </source>
</evidence>
<evidence type="ECO:0000256" key="6">
    <source>
        <dbReference type="ARBA" id="ARBA00023136"/>
    </source>
</evidence>
<evidence type="ECO:0000256" key="2">
    <source>
        <dbReference type="ARBA" id="ARBA00022692"/>
    </source>
</evidence>